<dbReference type="Proteomes" id="UP000001283">
    <property type="component" value="Chromosome"/>
</dbReference>
<dbReference type="EMBL" id="CP003017">
    <property type="protein sequence ID" value="AEN89093.1"/>
    <property type="molecule type" value="Genomic_DNA"/>
</dbReference>
<protein>
    <submittedName>
        <fullName evidence="1">Uncharacterized protein</fullName>
    </submittedName>
</protein>
<reference evidence="1 2" key="1">
    <citation type="journal article" date="2011" name="J. Bacteriol.">
        <title>Complete genome sequence of the industrial strain Bacillus megaterium WSH-002.</title>
        <authorList>
            <person name="Liu L."/>
            <person name="Li Y."/>
            <person name="Zhang J."/>
            <person name="Zou W."/>
            <person name="Zhou Z."/>
            <person name="Liu J."/>
            <person name="Li X."/>
            <person name="Wang L."/>
            <person name="Chen J."/>
        </authorList>
    </citation>
    <scope>NUCLEOTIDE SEQUENCE [LARGE SCALE GENOMIC DNA]</scope>
    <source>
        <strain evidence="1 2">WSH-002</strain>
    </source>
</reference>
<sequence>MILFYFRYILEEQLFLGKVLSYFKIPGFYHKKNETKV</sequence>
<proteinExistence type="predicted"/>
<evidence type="ECO:0000313" key="2">
    <source>
        <dbReference type="Proteomes" id="UP000001283"/>
    </source>
</evidence>
<evidence type="ECO:0000313" key="1">
    <source>
        <dbReference type="EMBL" id="AEN89093.1"/>
    </source>
</evidence>
<dbReference type="KEGG" id="bmh:BMWSH_2211"/>
<organism evidence="1 2">
    <name type="scientific">Priestia megaterium (strain WSH-002)</name>
    <name type="common">Bacillus megaterium</name>
    <dbReference type="NCBI Taxonomy" id="1006007"/>
    <lineage>
        <taxon>Bacteria</taxon>
        <taxon>Bacillati</taxon>
        <taxon>Bacillota</taxon>
        <taxon>Bacilli</taxon>
        <taxon>Bacillales</taxon>
        <taxon>Bacillaceae</taxon>
        <taxon>Priestia</taxon>
    </lineage>
</organism>
<name>A0A8D4BJG0_PRIMW</name>
<dbReference type="AlphaFoldDB" id="A0A8D4BJG0"/>
<accession>A0A8D4BJG0</accession>
<gene>
    <name evidence="1" type="ORF">BMWSH_2211</name>
</gene>